<evidence type="ECO:0000313" key="3">
    <source>
        <dbReference type="Proteomes" id="UP000275078"/>
    </source>
</evidence>
<dbReference type="Pfam" id="PF03795">
    <property type="entry name" value="YCII"/>
    <property type="match status" value="1"/>
</dbReference>
<dbReference type="Proteomes" id="UP000275078">
    <property type="component" value="Unassembled WGS sequence"/>
</dbReference>
<dbReference type="OrthoDB" id="5519740at2759"/>
<evidence type="ECO:0000313" key="2">
    <source>
        <dbReference type="EMBL" id="RPA79891.1"/>
    </source>
</evidence>
<dbReference type="InterPro" id="IPR005545">
    <property type="entry name" value="YCII"/>
</dbReference>
<protein>
    <recommendedName>
        <fullName evidence="1">YCII-related domain-containing protein</fullName>
    </recommendedName>
</protein>
<dbReference type="PANTHER" id="PTHR33606">
    <property type="entry name" value="PROTEIN YCII"/>
    <property type="match status" value="1"/>
</dbReference>
<organism evidence="2 3">
    <name type="scientific">Ascobolus immersus RN42</name>
    <dbReference type="NCBI Taxonomy" id="1160509"/>
    <lineage>
        <taxon>Eukaryota</taxon>
        <taxon>Fungi</taxon>
        <taxon>Dikarya</taxon>
        <taxon>Ascomycota</taxon>
        <taxon>Pezizomycotina</taxon>
        <taxon>Pezizomycetes</taxon>
        <taxon>Pezizales</taxon>
        <taxon>Ascobolaceae</taxon>
        <taxon>Ascobolus</taxon>
    </lineage>
</organism>
<dbReference type="InterPro" id="IPR051807">
    <property type="entry name" value="Sec-metab_biosynth-assoc"/>
</dbReference>
<keyword evidence="3" id="KW-1185">Reference proteome</keyword>
<dbReference type="InterPro" id="IPR011008">
    <property type="entry name" value="Dimeric_a/b-barrel"/>
</dbReference>
<sequence length="117" mass="13051">MALAEFFVLVPDLPNAPRAAVRDAHMARIIPMIKSGELVRFGGATLDHQPTEEELKAENVATALSFTGSAMLVVAESEEEVREKFKEDPYVKEGVWDWEKARIWPMKTVISKPVAGR</sequence>
<dbReference type="SUPFAM" id="SSF54909">
    <property type="entry name" value="Dimeric alpha+beta barrel"/>
    <property type="match status" value="1"/>
</dbReference>
<name>A0A3N4I6U9_ASCIM</name>
<feature type="domain" description="YCII-related" evidence="1">
    <location>
        <begin position="6"/>
        <end position="106"/>
    </location>
</feature>
<accession>A0A3N4I6U9</accession>
<evidence type="ECO:0000259" key="1">
    <source>
        <dbReference type="Pfam" id="PF03795"/>
    </source>
</evidence>
<reference evidence="2 3" key="1">
    <citation type="journal article" date="2018" name="Nat. Ecol. Evol.">
        <title>Pezizomycetes genomes reveal the molecular basis of ectomycorrhizal truffle lifestyle.</title>
        <authorList>
            <person name="Murat C."/>
            <person name="Payen T."/>
            <person name="Noel B."/>
            <person name="Kuo A."/>
            <person name="Morin E."/>
            <person name="Chen J."/>
            <person name="Kohler A."/>
            <person name="Krizsan K."/>
            <person name="Balestrini R."/>
            <person name="Da Silva C."/>
            <person name="Montanini B."/>
            <person name="Hainaut M."/>
            <person name="Levati E."/>
            <person name="Barry K.W."/>
            <person name="Belfiori B."/>
            <person name="Cichocki N."/>
            <person name="Clum A."/>
            <person name="Dockter R.B."/>
            <person name="Fauchery L."/>
            <person name="Guy J."/>
            <person name="Iotti M."/>
            <person name="Le Tacon F."/>
            <person name="Lindquist E.A."/>
            <person name="Lipzen A."/>
            <person name="Malagnac F."/>
            <person name="Mello A."/>
            <person name="Molinier V."/>
            <person name="Miyauchi S."/>
            <person name="Poulain J."/>
            <person name="Riccioni C."/>
            <person name="Rubini A."/>
            <person name="Sitrit Y."/>
            <person name="Splivallo R."/>
            <person name="Traeger S."/>
            <person name="Wang M."/>
            <person name="Zifcakova L."/>
            <person name="Wipf D."/>
            <person name="Zambonelli A."/>
            <person name="Paolocci F."/>
            <person name="Nowrousian M."/>
            <person name="Ottonello S."/>
            <person name="Baldrian P."/>
            <person name="Spatafora J.W."/>
            <person name="Henrissat B."/>
            <person name="Nagy L.G."/>
            <person name="Aury J.M."/>
            <person name="Wincker P."/>
            <person name="Grigoriev I.V."/>
            <person name="Bonfante P."/>
            <person name="Martin F.M."/>
        </authorList>
    </citation>
    <scope>NUCLEOTIDE SEQUENCE [LARGE SCALE GENOMIC DNA]</scope>
    <source>
        <strain evidence="2 3">RN42</strain>
    </source>
</reference>
<proteinExistence type="predicted"/>
<dbReference type="Gene3D" id="3.30.70.1060">
    <property type="entry name" value="Dimeric alpha+beta barrel"/>
    <property type="match status" value="1"/>
</dbReference>
<dbReference type="EMBL" id="ML119694">
    <property type="protein sequence ID" value="RPA79891.1"/>
    <property type="molecule type" value="Genomic_DNA"/>
</dbReference>
<dbReference type="PANTHER" id="PTHR33606:SF3">
    <property type="entry name" value="PROTEIN YCII"/>
    <property type="match status" value="1"/>
</dbReference>
<dbReference type="AlphaFoldDB" id="A0A3N4I6U9"/>
<gene>
    <name evidence="2" type="ORF">BJ508DRAFT_415698</name>
</gene>